<evidence type="ECO:0000256" key="3">
    <source>
        <dbReference type="ARBA" id="ARBA00022832"/>
    </source>
</evidence>
<evidence type="ECO:0000259" key="8">
    <source>
        <dbReference type="Pfam" id="PF13193"/>
    </source>
</evidence>
<feature type="domain" description="AMP-dependent synthetase/ligase" evidence="7">
    <location>
        <begin position="79"/>
        <end position="490"/>
    </location>
</feature>
<dbReference type="Pfam" id="PF00501">
    <property type="entry name" value="AMP-binding"/>
    <property type="match status" value="1"/>
</dbReference>
<sequence length="669" mass="73292">MAKSMKAKSISGHPEGPYRAVEALDSLAHIAFEGKDTLDKLFDHTVQRFGKAPCLGTRDILSEETETQTNGKIFKKLVLGEYHWMSYEEVNQTARFFGSGLAAIGQQPKRTIAIFCETRAEWMIAAQACFKHNFPLVTLYATLGEDAVAYGLNECGATHLITSVELMETKLKSILSSVPALTHVIYVDSKDVSTAGYPESLVIQSMQSVTDLGAIPENLNMAVEPPLPSDLAMVMYTSGSTGSPKGVMIVHSNLIAGMAGQCQRIPGLGPQDTYIGYLPLAHVLELTAEISCITYGCRVGYSSPQTLSDQSTKIKKGTKGDCTTLQPTLMAAVPEIMDRIYKNVMNKVQDMNYMQRTLFKMGYNYKLEQLKLGNDTPICNMLLFAKVKALLGGNLRRMLSGGAPLSPTTQHFMNVCFSISVSKGYGLTETCGAGTITQAFDHSTKRVGAPLICSEIKLRDWLEGGYTSEDKPNPRGEIMIGGPNVALGYYKNDSLNDDFLVDANGQRWFCTGDIGEIHPDGSLQIVDRKKDLVKLPAGEYVSLGKVESVLKNCPLVDNICAYANSDQSYVICFVVPNQKQLTALANKSGVEGELGELCSHPTVEKEVLKAIKEVATSSKLQRFEIPAKVFLSPEPWTPETGLVTDAFKLKRTELRKHYLSDIERMYGAK</sequence>
<dbReference type="PROSITE" id="PS00455">
    <property type="entry name" value="AMP_BINDING"/>
    <property type="match status" value="1"/>
</dbReference>
<protein>
    <recommendedName>
        <fullName evidence="6">long-chain-fatty-acid--CoA ligase</fullName>
        <ecNumber evidence="6">6.2.1.3</ecNumber>
    </recommendedName>
</protein>
<dbReference type="GO" id="GO:0035336">
    <property type="term" value="P:long-chain fatty-acyl-CoA metabolic process"/>
    <property type="evidence" value="ECO:0007669"/>
    <property type="project" value="TreeGrafter"/>
</dbReference>
<dbReference type="EC" id="6.2.1.3" evidence="6"/>
<feature type="domain" description="AMP-binding enzyme C-terminal" evidence="8">
    <location>
        <begin position="545"/>
        <end position="598"/>
    </location>
</feature>
<evidence type="ECO:0000256" key="2">
    <source>
        <dbReference type="ARBA" id="ARBA00022598"/>
    </source>
</evidence>
<keyword evidence="2 10" id="KW-0436">Ligase</keyword>
<dbReference type="CDD" id="cd17639">
    <property type="entry name" value="LC_FACS_euk1"/>
    <property type="match status" value="1"/>
</dbReference>
<dbReference type="InterPro" id="IPR025110">
    <property type="entry name" value="AMP-bd_C"/>
</dbReference>
<evidence type="ECO:0000256" key="4">
    <source>
        <dbReference type="ARBA" id="ARBA00023098"/>
    </source>
</evidence>
<dbReference type="InterPro" id="IPR000873">
    <property type="entry name" value="AMP-dep_synth/lig_dom"/>
</dbReference>
<proteinExistence type="inferred from homology"/>
<dbReference type="SUPFAM" id="SSF56801">
    <property type="entry name" value="Acetyl-CoA synthetase-like"/>
    <property type="match status" value="1"/>
</dbReference>
<keyword evidence="3" id="KW-0276">Fatty acid metabolism</keyword>
<dbReference type="AlphaFoldDB" id="A0A6P3VKW2"/>
<dbReference type="Pfam" id="PF13193">
    <property type="entry name" value="AMP-binding_C"/>
    <property type="match status" value="1"/>
</dbReference>
<keyword evidence="9" id="KW-1185">Reference proteome</keyword>
<dbReference type="Proteomes" id="UP000515152">
    <property type="component" value="Chromosome 8"/>
</dbReference>
<keyword evidence="4" id="KW-0443">Lipid metabolism</keyword>
<evidence type="ECO:0000256" key="5">
    <source>
        <dbReference type="ARBA" id="ARBA00024484"/>
    </source>
</evidence>
<dbReference type="GeneID" id="105893204"/>
<dbReference type="Gene3D" id="3.30.300.30">
    <property type="match status" value="1"/>
</dbReference>
<dbReference type="KEGG" id="char:105893204"/>
<dbReference type="Gene3D" id="3.40.50.12780">
    <property type="entry name" value="N-terminal domain of ligase-like"/>
    <property type="match status" value="1"/>
</dbReference>
<organism evidence="9 10">
    <name type="scientific">Clupea harengus</name>
    <name type="common">Atlantic herring</name>
    <dbReference type="NCBI Taxonomy" id="7950"/>
    <lineage>
        <taxon>Eukaryota</taxon>
        <taxon>Metazoa</taxon>
        <taxon>Chordata</taxon>
        <taxon>Craniata</taxon>
        <taxon>Vertebrata</taxon>
        <taxon>Euteleostomi</taxon>
        <taxon>Actinopterygii</taxon>
        <taxon>Neopterygii</taxon>
        <taxon>Teleostei</taxon>
        <taxon>Clupei</taxon>
        <taxon>Clupeiformes</taxon>
        <taxon>Clupeoidei</taxon>
        <taxon>Clupeidae</taxon>
        <taxon>Clupea</taxon>
    </lineage>
</organism>
<comment type="catalytic activity">
    <reaction evidence="5">
        <text>a long-chain fatty acid + ATP + CoA = a long-chain fatty acyl-CoA + AMP + diphosphate</text>
        <dbReference type="Rhea" id="RHEA:15421"/>
        <dbReference type="ChEBI" id="CHEBI:30616"/>
        <dbReference type="ChEBI" id="CHEBI:33019"/>
        <dbReference type="ChEBI" id="CHEBI:57287"/>
        <dbReference type="ChEBI" id="CHEBI:57560"/>
        <dbReference type="ChEBI" id="CHEBI:83139"/>
        <dbReference type="ChEBI" id="CHEBI:456215"/>
        <dbReference type="EC" id="6.2.1.3"/>
    </reaction>
    <physiologicalReaction direction="left-to-right" evidence="5">
        <dbReference type="Rhea" id="RHEA:15422"/>
    </physiologicalReaction>
</comment>
<dbReference type="RefSeq" id="XP_012675029.1">
    <property type="nucleotide sequence ID" value="XM_012819575.3"/>
</dbReference>
<gene>
    <name evidence="10" type="primary">acsl4b</name>
</gene>
<name>A0A6P3VKW2_CLUHA</name>
<dbReference type="PANTHER" id="PTHR43272">
    <property type="entry name" value="LONG-CHAIN-FATTY-ACID--COA LIGASE"/>
    <property type="match status" value="1"/>
</dbReference>
<evidence type="ECO:0000256" key="1">
    <source>
        <dbReference type="ARBA" id="ARBA00006432"/>
    </source>
</evidence>
<dbReference type="GO" id="GO:0005886">
    <property type="term" value="C:plasma membrane"/>
    <property type="evidence" value="ECO:0007669"/>
    <property type="project" value="TreeGrafter"/>
</dbReference>
<dbReference type="CTD" id="334561"/>
<evidence type="ECO:0000313" key="9">
    <source>
        <dbReference type="Proteomes" id="UP000515152"/>
    </source>
</evidence>
<dbReference type="OrthoDB" id="1700726at2759"/>
<evidence type="ECO:0000256" key="6">
    <source>
        <dbReference type="ARBA" id="ARBA00026121"/>
    </source>
</evidence>
<dbReference type="PANTHER" id="PTHR43272:SF22">
    <property type="entry name" value="LONG-CHAIN-FATTY-ACID--COA LIGASE 4"/>
    <property type="match status" value="1"/>
</dbReference>
<dbReference type="InterPro" id="IPR045851">
    <property type="entry name" value="AMP-bd_C_sf"/>
</dbReference>
<dbReference type="GO" id="GO:0030182">
    <property type="term" value="P:neuron differentiation"/>
    <property type="evidence" value="ECO:0007669"/>
    <property type="project" value="TreeGrafter"/>
</dbReference>
<dbReference type="GO" id="GO:0005811">
    <property type="term" value="C:lipid droplet"/>
    <property type="evidence" value="ECO:0007669"/>
    <property type="project" value="TreeGrafter"/>
</dbReference>
<evidence type="ECO:0000313" key="10">
    <source>
        <dbReference type="RefSeq" id="XP_012675029.1"/>
    </source>
</evidence>
<dbReference type="InterPro" id="IPR042099">
    <property type="entry name" value="ANL_N_sf"/>
</dbReference>
<accession>A0A6P3VKW2</accession>
<dbReference type="GO" id="GO:0005783">
    <property type="term" value="C:endoplasmic reticulum"/>
    <property type="evidence" value="ECO:0007669"/>
    <property type="project" value="TreeGrafter"/>
</dbReference>
<comment type="similarity">
    <text evidence="1">Belongs to the ATP-dependent AMP-binding enzyme family.</text>
</comment>
<evidence type="ECO:0000259" key="7">
    <source>
        <dbReference type="Pfam" id="PF00501"/>
    </source>
</evidence>
<reference evidence="10" key="1">
    <citation type="submission" date="2025-08" db="UniProtKB">
        <authorList>
            <consortium name="RefSeq"/>
        </authorList>
    </citation>
    <scope>IDENTIFICATION</scope>
</reference>
<dbReference type="GO" id="GO:0047676">
    <property type="term" value="F:arachidonate-CoA ligase activity"/>
    <property type="evidence" value="ECO:0007669"/>
    <property type="project" value="TreeGrafter"/>
</dbReference>
<dbReference type="InterPro" id="IPR020845">
    <property type="entry name" value="AMP-binding_CS"/>
</dbReference>